<evidence type="ECO:0000313" key="16">
    <source>
        <dbReference type="Proteomes" id="UP001501570"/>
    </source>
</evidence>
<evidence type="ECO:0000256" key="9">
    <source>
        <dbReference type="ARBA" id="ARBA00032610"/>
    </source>
</evidence>
<evidence type="ECO:0000256" key="2">
    <source>
        <dbReference type="ARBA" id="ARBA00004746"/>
    </source>
</evidence>
<comment type="catalytic activity">
    <reaction evidence="11">
        <text>6-carboxyhexanoyl-[ACP] + L-alanine + H(+) = (8S)-8-amino-7-oxononanoate + holo-[ACP] + CO2</text>
        <dbReference type="Rhea" id="RHEA:42288"/>
        <dbReference type="Rhea" id="RHEA-COMP:9685"/>
        <dbReference type="Rhea" id="RHEA-COMP:9955"/>
        <dbReference type="ChEBI" id="CHEBI:15378"/>
        <dbReference type="ChEBI" id="CHEBI:16526"/>
        <dbReference type="ChEBI" id="CHEBI:57972"/>
        <dbReference type="ChEBI" id="CHEBI:64479"/>
        <dbReference type="ChEBI" id="CHEBI:78846"/>
        <dbReference type="ChEBI" id="CHEBI:149468"/>
        <dbReference type="EC" id="2.3.1.47"/>
    </reaction>
</comment>
<reference evidence="16" key="1">
    <citation type="journal article" date="2019" name="Int. J. Syst. Evol. Microbiol.">
        <title>The Global Catalogue of Microorganisms (GCM) 10K type strain sequencing project: providing services to taxonomists for standard genome sequencing and annotation.</title>
        <authorList>
            <consortium name="The Broad Institute Genomics Platform"/>
            <consortium name="The Broad Institute Genome Sequencing Center for Infectious Disease"/>
            <person name="Wu L."/>
            <person name="Ma J."/>
        </authorList>
    </citation>
    <scope>NUCLEOTIDE SEQUENCE [LARGE SCALE GENOMIC DNA]</scope>
    <source>
        <strain evidence="16">JCM 18304</strain>
    </source>
</reference>
<evidence type="ECO:0000313" key="15">
    <source>
        <dbReference type="EMBL" id="GAA5181230.1"/>
    </source>
</evidence>
<dbReference type="InterPro" id="IPR015421">
    <property type="entry name" value="PyrdxlP-dep_Trfase_major"/>
</dbReference>
<evidence type="ECO:0000256" key="6">
    <source>
        <dbReference type="ARBA" id="ARBA00022679"/>
    </source>
</evidence>
<evidence type="ECO:0000256" key="7">
    <source>
        <dbReference type="ARBA" id="ARBA00022756"/>
    </source>
</evidence>
<protein>
    <recommendedName>
        <fullName evidence="5">8-amino-7-oxononanoate synthase</fullName>
        <ecNumber evidence="5">2.3.1.47</ecNumber>
    </recommendedName>
    <alternativeName>
        <fullName evidence="9">7-keto-8-amino-pelargonic acid synthase</fullName>
    </alternativeName>
    <alternativeName>
        <fullName evidence="10">8-amino-7-ketopelargonate synthase</fullName>
    </alternativeName>
</protein>
<feature type="region of interest" description="Disordered" evidence="13">
    <location>
        <begin position="1"/>
        <end position="60"/>
    </location>
</feature>
<proteinExistence type="inferred from homology"/>
<comment type="pathway">
    <text evidence="2">Cofactor biosynthesis; biotin biosynthesis.</text>
</comment>
<name>A0ABP9RNM8_9ACTN</name>
<feature type="compositionally biased region" description="Low complexity" evidence="13">
    <location>
        <begin position="14"/>
        <end position="26"/>
    </location>
</feature>
<comment type="similarity">
    <text evidence="3">Belongs to the class-II pyridoxal-phosphate-dependent aminotransferase family. BioF subfamily.</text>
</comment>
<evidence type="ECO:0000256" key="13">
    <source>
        <dbReference type="SAM" id="MobiDB-lite"/>
    </source>
</evidence>
<evidence type="ECO:0000256" key="8">
    <source>
        <dbReference type="ARBA" id="ARBA00022898"/>
    </source>
</evidence>
<evidence type="ECO:0000256" key="3">
    <source>
        <dbReference type="ARBA" id="ARBA00010008"/>
    </source>
</evidence>
<dbReference type="Gene3D" id="3.90.1150.10">
    <property type="entry name" value="Aspartate Aminotransferase, domain 1"/>
    <property type="match status" value="1"/>
</dbReference>
<evidence type="ECO:0000256" key="1">
    <source>
        <dbReference type="ARBA" id="ARBA00001933"/>
    </source>
</evidence>
<dbReference type="Proteomes" id="UP001501570">
    <property type="component" value="Unassembled WGS sequence"/>
</dbReference>
<dbReference type="RefSeq" id="WP_345627428.1">
    <property type="nucleotide sequence ID" value="NZ_BAABJQ010000004.1"/>
</dbReference>
<dbReference type="SUPFAM" id="SSF53383">
    <property type="entry name" value="PLP-dependent transferases"/>
    <property type="match status" value="1"/>
</dbReference>
<keyword evidence="16" id="KW-1185">Reference proteome</keyword>
<dbReference type="EMBL" id="BAABJQ010000004">
    <property type="protein sequence ID" value="GAA5181230.1"/>
    <property type="molecule type" value="Genomic_DNA"/>
</dbReference>
<sequence length="426" mass="42426">MGSGVGAGSGGMAGPAASPRGVAGPAASPPGGPGSPAGRAGVGEAEQDRSPAGWLSELDDEAARRQRAGLRRELRPREAGDDAVDLAGNDYLGLSRHPRVLAAAADALTRYGLGATGSRLVRGSTAEHAELEAGLAGLFGSEAALVYSSGYLANMGAVRALAGPGTLLLSDAYNHASIVDGCRNSRAEVVVVPHADVAAVERTLAGRGGRPAVLVTESVFSVDGDLAPLVELHAACRRHGALLLVDDAHAVGLLGPSGAGAVAAAGLAGAPDVVVTATLSKSFGAAGGVVAGPRALVSKLVDTGRTFIYDTALPPVVAAGALAALELIRDGDALRAESAERAALVGKRLVGHDVSEPAAGVVSVAAPGPDEAVAWAQACRERGVAVGCFRPPSTPDGRSRLRLTINVGVPRAAFEEALNVIAECAP</sequence>
<dbReference type="PANTHER" id="PTHR13693">
    <property type="entry name" value="CLASS II AMINOTRANSFERASE/8-AMINO-7-OXONONANOATE SYNTHASE"/>
    <property type="match status" value="1"/>
</dbReference>
<keyword evidence="7" id="KW-0093">Biotin biosynthesis</keyword>
<dbReference type="PROSITE" id="PS00599">
    <property type="entry name" value="AA_TRANSFER_CLASS_2"/>
    <property type="match status" value="1"/>
</dbReference>
<evidence type="ECO:0000259" key="14">
    <source>
        <dbReference type="Pfam" id="PF00155"/>
    </source>
</evidence>
<dbReference type="InterPro" id="IPR001917">
    <property type="entry name" value="Aminotrans_II_pyridoxalP_BS"/>
</dbReference>
<dbReference type="Gene3D" id="3.40.640.10">
    <property type="entry name" value="Type I PLP-dependent aspartate aminotransferase-like (Major domain)"/>
    <property type="match status" value="1"/>
</dbReference>
<dbReference type="Pfam" id="PF00155">
    <property type="entry name" value="Aminotran_1_2"/>
    <property type="match status" value="1"/>
</dbReference>
<evidence type="ECO:0000256" key="10">
    <source>
        <dbReference type="ARBA" id="ARBA00033381"/>
    </source>
</evidence>
<keyword evidence="6" id="KW-0808">Transferase</keyword>
<gene>
    <name evidence="15" type="ORF">GCM10023322_15380</name>
</gene>
<dbReference type="InterPro" id="IPR004839">
    <property type="entry name" value="Aminotransferase_I/II_large"/>
</dbReference>
<evidence type="ECO:0000256" key="11">
    <source>
        <dbReference type="ARBA" id="ARBA00047715"/>
    </source>
</evidence>
<evidence type="ECO:0000256" key="5">
    <source>
        <dbReference type="ARBA" id="ARBA00013187"/>
    </source>
</evidence>
<keyword evidence="8 12" id="KW-0663">Pyridoxal phosphate</keyword>
<dbReference type="InterPro" id="IPR015422">
    <property type="entry name" value="PyrdxlP-dep_Trfase_small"/>
</dbReference>
<feature type="domain" description="Aminotransferase class I/classII large" evidence="14">
    <location>
        <begin position="82"/>
        <end position="421"/>
    </location>
</feature>
<comment type="caution">
    <text evidence="15">The sequence shown here is derived from an EMBL/GenBank/DDBJ whole genome shotgun (WGS) entry which is preliminary data.</text>
</comment>
<organism evidence="15 16">
    <name type="scientific">Rugosimonospora acidiphila</name>
    <dbReference type="NCBI Taxonomy" id="556531"/>
    <lineage>
        <taxon>Bacteria</taxon>
        <taxon>Bacillati</taxon>
        <taxon>Actinomycetota</taxon>
        <taxon>Actinomycetes</taxon>
        <taxon>Micromonosporales</taxon>
        <taxon>Micromonosporaceae</taxon>
        <taxon>Rugosimonospora</taxon>
    </lineage>
</organism>
<dbReference type="InterPro" id="IPR050087">
    <property type="entry name" value="AON_synthase_class-II"/>
</dbReference>
<feature type="compositionally biased region" description="Gly residues" evidence="13">
    <location>
        <begin position="1"/>
        <end position="13"/>
    </location>
</feature>
<evidence type="ECO:0000256" key="4">
    <source>
        <dbReference type="ARBA" id="ARBA00011738"/>
    </source>
</evidence>
<comment type="subunit">
    <text evidence="4">Homodimer.</text>
</comment>
<dbReference type="PANTHER" id="PTHR13693:SF100">
    <property type="entry name" value="8-AMINO-7-OXONONANOATE SYNTHASE"/>
    <property type="match status" value="1"/>
</dbReference>
<dbReference type="InterPro" id="IPR015424">
    <property type="entry name" value="PyrdxlP-dep_Trfase"/>
</dbReference>
<evidence type="ECO:0000256" key="12">
    <source>
        <dbReference type="RuleBase" id="RU003693"/>
    </source>
</evidence>
<accession>A0ABP9RNM8</accession>
<comment type="cofactor">
    <cofactor evidence="1 12">
        <name>pyridoxal 5'-phosphate</name>
        <dbReference type="ChEBI" id="CHEBI:597326"/>
    </cofactor>
</comment>
<dbReference type="EC" id="2.3.1.47" evidence="5"/>